<name>A0ABY1NXA8_9RHOB</name>
<evidence type="ECO:0000256" key="2">
    <source>
        <dbReference type="ARBA" id="ARBA00023315"/>
    </source>
</evidence>
<dbReference type="EMBL" id="FXTY01000003">
    <property type="protein sequence ID" value="SMP20490.1"/>
    <property type="molecule type" value="Genomic_DNA"/>
</dbReference>
<feature type="domain" description="N-acetyltransferase" evidence="3">
    <location>
        <begin position="1"/>
        <end position="152"/>
    </location>
</feature>
<dbReference type="InterPro" id="IPR050832">
    <property type="entry name" value="Bact_Acetyltransf"/>
</dbReference>
<dbReference type="SUPFAM" id="SSF55729">
    <property type="entry name" value="Acyl-CoA N-acyltransferases (Nat)"/>
    <property type="match status" value="1"/>
</dbReference>
<organism evidence="4 5">
    <name type="scientific">Shimia sagamensis</name>
    <dbReference type="NCBI Taxonomy" id="1566352"/>
    <lineage>
        <taxon>Bacteria</taxon>
        <taxon>Pseudomonadati</taxon>
        <taxon>Pseudomonadota</taxon>
        <taxon>Alphaproteobacteria</taxon>
        <taxon>Rhodobacterales</taxon>
        <taxon>Roseobacteraceae</taxon>
    </lineage>
</organism>
<dbReference type="Pfam" id="PF00583">
    <property type="entry name" value="Acetyltransf_1"/>
    <property type="match status" value="1"/>
</dbReference>
<reference evidence="4 5" key="1">
    <citation type="submission" date="2017-05" db="EMBL/GenBank/DDBJ databases">
        <authorList>
            <person name="Varghese N."/>
            <person name="Submissions S."/>
        </authorList>
    </citation>
    <scope>NUCLEOTIDE SEQUENCE [LARGE SCALE GENOMIC DNA]</scope>
    <source>
        <strain evidence="4 5">DSM 29734</strain>
    </source>
</reference>
<evidence type="ECO:0000256" key="1">
    <source>
        <dbReference type="ARBA" id="ARBA00022679"/>
    </source>
</evidence>
<gene>
    <name evidence="4" type="ORF">SAMN06265373_103533</name>
</gene>
<accession>A0ABY1NXA8</accession>
<keyword evidence="5" id="KW-1185">Reference proteome</keyword>
<keyword evidence="1" id="KW-0808">Transferase</keyword>
<dbReference type="RefSeq" id="WP_283425955.1">
    <property type="nucleotide sequence ID" value="NZ_FXTY01000003.1"/>
</dbReference>
<protein>
    <submittedName>
        <fullName evidence="4">L-amino acid N-acyltransferase YncA</fullName>
    </submittedName>
</protein>
<evidence type="ECO:0000313" key="5">
    <source>
        <dbReference type="Proteomes" id="UP001157961"/>
    </source>
</evidence>
<keyword evidence="2" id="KW-0012">Acyltransferase</keyword>
<dbReference type="InterPro" id="IPR016181">
    <property type="entry name" value="Acyl_CoA_acyltransferase"/>
</dbReference>
<dbReference type="InterPro" id="IPR000182">
    <property type="entry name" value="GNAT_dom"/>
</dbReference>
<dbReference type="Proteomes" id="UP001157961">
    <property type="component" value="Unassembled WGS sequence"/>
</dbReference>
<dbReference type="PANTHER" id="PTHR43877:SF1">
    <property type="entry name" value="ACETYLTRANSFERASE"/>
    <property type="match status" value="1"/>
</dbReference>
<proteinExistence type="predicted"/>
<dbReference type="PROSITE" id="PS51186">
    <property type="entry name" value="GNAT"/>
    <property type="match status" value="1"/>
</dbReference>
<evidence type="ECO:0000313" key="4">
    <source>
        <dbReference type="EMBL" id="SMP20490.1"/>
    </source>
</evidence>
<evidence type="ECO:0000259" key="3">
    <source>
        <dbReference type="PROSITE" id="PS51186"/>
    </source>
</evidence>
<dbReference type="Gene3D" id="3.40.630.30">
    <property type="match status" value="1"/>
</dbReference>
<comment type="caution">
    <text evidence="4">The sequence shown here is derived from an EMBL/GenBank/DDBJ whole genome shotgun (WGS) entry which is preliminary data.</text>
</comment>
<sequence length="152" mass="16437">MIIRQAKREDAAEVSDFLNALVALGKRRLPADEDFVRDVYIGHVDNIACSVAEDADGTLLGIQILLRATEGNPYGVEPGWGIIGTHVNPKAARRGVGRKLFAATRAAAEGAGLQKIEATIGAKSPDALAYYDTMGFETFARDAEKVRKFFEV</sequence>
<dbReference type="PANTHER" id="PTHR43877">
    <property type="entry name" value="AMINOALKYLPHOSPHONATE N-ACETYLTRANSFERASE-RELATED-RELATED"/>
    <property type="match status" value="1"/>
</dbReference>